<proteinExistence type="predicted"/>
<dbReference type="AlphaFoldDB" id="A0A3M0K6E2"/>
<dbReference type="EMBL" id="QRBI01000131">
    <property type="protein sequence ID" value="RMC02677.1"/>
    <property type="molecule type" value="Genomic_DNA"/>
</dbReference>
<reference evidence="2 3" key="1">
    <citation type="submission" date="2018-07" db="EMBL/GenBank/DDBJ databases">
        <title>A high quality draft genome assembly of the barn swallow (H. rustica rustica).</title>
        <authorList>
            <person name="Formenti G."/>
            <person name="Chiara M."/>
            <person name="Poveda L."/>
            <person name="Francoijs K.-J."/>
            <person name="Bonisoli-Alquati A."/>
            <person name="Canova L."/>
            <person name="Gianfranceschi L."/>
            <person name="Horner D.S."/>
            <person name="Saino N."/>
        </authorList>
    </citation>
    <scope>NUCLEOTIDE SEQUENCE [LARGE SCALE GENOMIC DNA]</scope>
    <source>
        <strain evidence="2">Chelidonia</strain>
        <tissue evidence="2">Blood</tissue>
    </source>
</reference>
<evidence type="ECO:0000313" key="3">
    <source>
        <dbReference type="Proteomes" id="UP000269221"/>
    </source>
</evidence>
<protein>
    <submittedName>
        <fullName evidence="2">Uncharacterized protein</fullName>
    </submittedName>
</protein>
<feature type="region of interest" description="Disordered" evidence="1">
    <location>
        <begin position="16"/>
        <end position="51"/>
    </location>
</feature>
<comment type="caution">
    <text evidence="2">The sequence shown here is derived from an EMBL/GenBank/DDBJ whole genome shotgun (WGS) entry which is preliminary data.</text>
</comment>
<evidence type="ECO:0000256" key="1">
    <source>
        <dbReference type="SAM" id="MobiDB-lite"/>
    </source>
</evidence>
<dbReference type="Proteomes" id="UP000269221">
    <property type="component" value="Unassembled WGS sequence"/>
</dbReference>
<accession>A0A3M0K6E2</accession>
<name>A0A3M0K6E2_HIRRU</name>
<organism evidence="2 3">
    <name type="scientific">Hirundo rustica rustica</name>
    <dbReference type="NCBI Taxonomy" id="333673"/>
    <lineage>
        <taxon>Eukaryota</taxon>
        <taxon>Metazoa</taxon>
        <taxon>Chordata</taxon>
        <taxon>Craniata</taxon>
        <taxon>Vertebrata</taxon>
        <taxon>Euteleostomi</taxon>
        <taxon>Archelosauria</taxon>
        <taxon>Archosauria</taxon>
        <taxon>Dinosauria</taxon>
        <taxon>Saurischia</taxon>
        <taxon>Theropoda</taxon>
        <taxon>Coelurosauria</taxon>
        <taxon>Aves</taxon>
        <taxon>Neognathae</taxon>
        <taxon>Neoaves</taxon>
        <taxon>Telluraves</taxon>
        <taxon>Australaves</taxon>
        <taxon>Passeriformes</taxon>
        <taxon>Sylvioidea</taxon>
        <taxon>Hirundinidae</taxon>
        <taxon>Hirundo</taxon>
    </lineage>
</organism>
<sequence>MQFKAKLWKSQSTMEEQQEGFCTGSDGTDPVTTCHDRPTEQSGMRGTKAKAEEKWSQSFDRVIKSGRKAAADTDYCSQMHLLSLPTYRMELETSKMEGSSPEALKQVLETGPYGETAKGLHFMLDSVPASWRRDHELNVYADLKH</sequence>
<evidence type="ECO:0000313" key="2">
    <source>
        <dbReference type="EMBL" id="RMC02677.1"/>
    </source>
</evidence>
<keyword evidence="3" id="KW-1185">Reference proteome</keyword>
<gene>
    <name evidence="2" type="ORF">DUI87_19865</name>
</gene>